<reference evidence="3" key="1">
    <citation type="journal article" date="2019" name="Int. J. Syst. Evol. Microbiol.">
        <title>The Global Catalogue of Microorganisms (GCM) 10K type strain sequencing project: providing services to taxonomists for standard genome sequencing and annotation.</title>
        <authorList>
            <consortium name="The Broad Institute Genomics Platform"/>
            <consortium name="The Broad Institute Genome Sequencing Center for Infectious Disease"/>
            <person name="Wu L."/>
            <person name="Ma J."/>
        </authorList>
    </citation>
    <scope>NUCLEOTIDE SEQUENCE [LARGE SCALE GENOMIC DNA]</scope>
    <source>
        <strain evidence="3">CGMCC 4.7304</strain>
    </source>
</reference>
<dbReference type="Proteomes" id="UP001596083">
    <property type="component" value="Unassembled WGS sequence"/>
</dbReference>
<keyword evidence="1" id="KW-1133">Transmembrane helix</keyword>
<gene>
    <name evidence="2" type="ORF">ACFP1Z_20735</name>
</gene>
<keyword evidence="3" id="KW-1185">Reference proteome</keyword>
<evidence type="ECO:0000256" key="1">
    <source>
        <dbReference type="SAM" id="Phobius"/>
    </source>
</evidence>
<proteinExistence type="predicted"/>
<comment type="caution">
    <text evidence="2">The sequence shown here is derived from an EMBL/GenBank/DDBJ whole genome shotgun (WGS) entry which is preliminary data.</text>
</comment>
<protein>
    <submittedName>
        <fullName evidence="2">Uncharacterized protein</fullName>
    </submittedName>
</protein>
<feature type="transmembrane region" description="Helical" evidence="1">
    <location>
        <begin position="93"/>
        <end position="114"/>
    </location>
</feature>
<keyword evidence="1" id="KW-0472">Membrane</keyword>
<organism evidence="2 3">
    <name type="scientific">Streptomyces gamaensis</name>
    <dbReference type="NCBI Taxonomy" id="1763542"/>
    <lineage>
        <taxon>Bacteria</taxon>
        <taxon>Bacillati</taxon>
        <taxon>Actinomycetota</taxon>
        <taxon>Actinomycetes</taxon>
        <taxon>Kitasatosporales</taxon>
        <taxon>Streptomycetaceae</taxon>
        <taxon>Streptomyces</taxon>
    </lineage>
</organism>
<keyword evidence="1" id="KW-0812">Transmembrane</keyword>
<evidence type="ECO:0000313" key="2">
    <source>
        <dbReference type="EMBL" id="MFC5722599.1"/>
    </source>
</evidence>
<dbReference type="EMBL" id="JBHSPB010000012">
    <property type="protein sequence ID" value="MFC5722599.1"/>
    <property type="molecule type" value="Genomic_DNA"/>
</dbReference>
<sequence length="119" mass="12877">MPVAHALLAVAVGALLGLALRRTVPAMFATLVVFGGLTLFLRELRPYLIGPVTKYDALLVLPDRDGDEWDYKQGTAGTSVDTHPVGHLWPLQWAETGLVLGLTAVAAAAAVWCMRRTRR</sequence>
<name>A0ABW0Z525_9ACTN</name>
<evidence type="ECO:0000313" key="3">
    <source>
        <dbReference type="Proteomes" id="UP001596083"/>
    </source>
</evidence>
<dbReference type="RefSeq" id="WP_390318165.1">
    <property type="nucleotide sequence ID" value="NZ_JBHSPB010000012.1"/>
</dbReference>
<accession>A0ABW0Z525</accession>